<accession>A0ABQ3V6U7</accession>
<sequence length="45" mass="4694">MNKIHNTGVAIKVAQVGDGPAAMSLIVSGFIRPDFLVEAEVQAAK</sequence>
<comment type="caution">
    <text evidence="1">The sequence shown here is derived from an EMBL/GenBank/DDBJ whole genome shotgun (WGS) entry which is preliminary data.</text>
</comment>
<name>A0ABQ3V6U7_9CHLR</name>
<dbReference type="RefSeq" id="WP_201376754.1">
    <property type="nucleotide sequence ID" value="NZ_BNJG01000006.1"/>
</dbReference>
<proteinExistence type="predicted"/>
<evidence type="ECO:0000313" key="1">
    <source>
        <dbReference type="EMBL" id="GHO60691.1"/>
    </source>
</evidence>
<protein>
    <submittedName>
        <fullName evidence="1">Uncharacterized protein</fullName>
    </submittedName>
</protein>
<gene>
    <name evidence="1" type="ORF">KSB_91660</name>
</gene>
<reference evidence="1 2" key="1">
    <citation type="journal article" date="2021" name="Int. J. Syst. Evol. Microbiol.">
        <title>Reticulibacter mediterranei gen. nov., sp. nov., within the new family Reticulibacteraceae fam. nov., and Ktedonospora formicarum gen. nov., sp. nov., Ktedonobacter robiniae sp. nov., Dictyobacter formicarum sp. nov. and Dictyobacter arantiisoli sp. nov., belonging to the class Ktedonobacteria.</title>
        <authorList>
            <person name="Yabe S."/>
            <person name="Zheng Y."/>
            <person name="Wang C.M."/>
            <person name="Sakai Y."/>
            <person name="Abe K."/>
            <person name="Yokota A."/>
            <person name="Donadio S."/>
            <person name="Cavaletti L."/>
            <person name="Monciardini P."/>
        </authorList>
    </citation>
    <scope>NUCLEOTIDE SEQUENCE [LARGE SCALE GENOMIC DNA]</scope>
    <source>
        <strain evidence="1 2">SOSP1-30</strain>
    </source>
</reference>
<keyword evidence="2" id="KW-1185">Reference proteome</keyword>
<dbReference type="EMBL" id="BNJG01000006">
    <property type="protein sequence ID" value="GHO60691.1"/>
    <property type="molecule type" value="Genomic_DNA"/>
</dbReference>
<organism evidence="1 2">
    <name type="scientific">Ktedonobacter robiniae</name>
    <dbReference type="NCBI Taxonomy" id="2778365"/>
    <lineage>
        <taxon>Bacteria</taxon>
        <taxon>Bacillati</taxon>
        <taxon>Chloroflexota</taxon>
        <taxon>Ktedonobacteria</taxon>
        <taxon>Ktedonobacterales</taxon>
        <taxon>Ktedonobacteraceae</taxon>
        <taxon>Ktedonobacter</taxon>
    </lineage>
</organism>
<evidence type="ECO:0000313" key="2">
    <source>
        <dbReference type="Proteomes" id="UP000654345"/>
    </source>
</evidence>
<dbReference type="Proteomes" id="UP000654345">
    <property type="component" value="Unassembled WGS sequence"/>
</dbReference>